<dbReference type="Pfam" id="PF21683">
    <property type="entry name" value="GpP-like_1st"/>
    <property type="match status" value="1"/>
</dbReference>
<feature type="compositionally biased region" description="Low complexity" evidence="1">
    <location>
        <begin position="242"/>
        <end position="263"/>
    </location>
</feature>
<name>A0A7W6KKW1_9HYPH</name>
<dbReference type="InterPro" id="IPR049354">
    <property type="entry name" value="GpP-like_N"/>
</dbReference>
<dbReference type="EMBL" id="JACIDZ010000009">
    <property type="protein sequence ID" value="MBB4122910.1"/>
    <property type="molecule type" value="Genomic_DNA"/>
</dbReference>
<sequence>MIEVTIDGARFDGWTGAEVALDMKEFAAHFSLYCHDHAASAATLAHVHGAKNKRLKRGTKVSIKVDGTVVLNGHIEKRSSNIESQFADITVEGRCKLGDLVDCTALIDDTPAEMHNVKLEDAVSRIIKPYGLGVRNEIDTGAPFARYSIDLDESPFVAIEKGARQRQARVLSDGVGNVVITRTGEQKAAGRISLPGNVLKASIDESDEGRYSKTVVRGTSERAGKARGQAKLDVTAEPLPPADRAAGDGAATSAERAGTAATGVAEDEEIGRYRPKVYLARTKADHDAARAEAEWRRNTARGAAEEITYVMKGHSVDGALWRPNTIVPVSDAFNDIARDMLISKVTFIQNNDDGAITSLAVTSPDAFQEGDPKRKQRKNKVAKPKKALDTTAEPL</sequence>
<feature type="region of interest" description="Disordered" evidence="1">
    <location>
        <begin position="212"/>
        <end position="263"/>
    </location>
</feature>
<dbReference type="InterPro" id="IPR053982">
    <property type="entry name" value="Gp44/GpP-like_C"/>
</dbReference>
<dbReference type="InterPro" id="IPR053981">
    <property type="entry name" value="Gp44/GpP-like_2nd"/>
</dbReference>
<feature type="domain" description="Baseplate hub protein gp44/GpP-like second" evidence="4">
    <location>
        <begin position="98"/>
        <end position="182"/>
    </location>
</feature>
<dbReference type="PIRSF" id="PIRSF004440">
    <property type="entry name" value="GpP"/>
    <property type="match status" value="1"/>
</dbReference>
<evidence type="ECO:0000256" key="1">
    <source>
        <dbReference type="SAM" id="MobiDB-lite"/>
    </source>
</evidence>
<dbReference type="Gene3D" id="3.55.50.10">
    <property type="entry name" value="Baseplate protein-like domains"/>
    <property type="match status" value="1"/>
</dbReference>
<feature type="region of interest" description="Disordered" evidence="1">
    <location>
        <begin position="365"/>
        <end position="395"/>
    </location>
</feature>
<dbReference type="InterPro" id="IPR023399">
    <property type="entry name" value="Baseplate-like_2-layer_sand"/>
</dbReference>
<dbReference type="AlphaFoldDB" id="A0A7W6KKW1"/>
<evidence type="ECO:0000259" key="2">
    <source>
        <dbReference type="Pfam" id="PF21683"/>
    </source>
</evidence>
<dbReference type="Gene3D" id="3.30.1920.10">
    <property type="entry name" value="Baseplate protein-like domains - 2 layer sandwich fold"/>
    <property type="match status" value="1"/>
</dbReference>
<feature type="domain" description="Baseplate hub protein gp44/GpP-like C-terminal" evidence="3">
    <location>
        <begin position="288"/>
        <end position="368"/>
    </location>
</feature>
<dbReference type="Pfam" id="PF22255">
    <property type="entry name" value="Gp44-like_2nd"/>
    <property type="match status" value="1"/>
</dbReference>
<evidence type="ECO:0000313" key="5">
    <source>
        <dbReference type="EMBL" id="MBB4122910.1"/>
    </source>
</evidence>
<protein>
    <submittedName>
        <fullName evidence="5">Prophage tail gpP-like protein</fullName>
    </submittedName>
</protein>
<reference evidence="5 6" key="1">
    <citation type="submission" date="2020-08" db="EMBL/GenBank/DDBJ databases">
        <title>Genomic Encyclopedia of Type Strains, Phase IV (KMG-IV): sequencing the most valuable type-strain genomes for metagenomic binning, comparative biology and taxonomic classification.</title>
        <authorList>
            <person name="Goeker M."/>
        </authorList>
    </citation>
    <scope>NUCLEOTIDE SEQUENCE [LARGE SCALE GENOMIC DNA]</scope>
    <source>
        <strain evidence="5 6">DSM 28101</strain>
    </source>
</reference>
<dbReference type="InterPro" id="IPR026276">
    <property type="entry name" value="Baseplate_GpP"/>
</dbReference>
<accession>A0A7W6KKW1</accession>
<keyword evidence="6" id="KW-1185">Reference proteome</keyword>
<dbReference type="SUPFAM" id="SSF69279">
    <property type="entry name" value="Phage tail proteins"/>
    <property type="match status" value="2"/>
</dbReference>
<dbReference type="Pfam" id="PF21929">
    <property type="entry name" value="GpP_4th"/>
    <property type="match status" value="1"/>
</dbReference>
<proteinExistence type="predicted"/>
<comment type="caution">
    <text evidence="5">The sequence shown here is derived from an EMBL/GenBank/DDBJ whole genome shotgun (WGS) entry which is preliminary data.</text>
</comment>
<dbReference type="RefSeq" id="WP_183487342.1">
    <property type="nucleotide sequence ID" value="NZ_JACIDZ010000009.1"/>
</dbReference>
<organism evidence="5 6">
    <name type="scientific">Martelella radicis</name>
    <dbReference type="NCBI Taxonomy" id="1397476"/>
    <lineage>
        <taxon>Bacteria</taxon>
        <taxon>Pseudomonadati</taxon>
        <taxon>Pseudomonadota</taxon>
        <taxon>Alphaproteobacteria</taxon>
        <taxon>Hyphomicrobiales</taxon>
        <taxon>Aurantimonadaceae</taxon>
        <taxon>Martelella</taxon>
    </lineage>
</organism>
<dbReference type="Gene3D" id="2.30.300.10">
    <property type="entry name" value="Baseplate protein-like domain - beta roll fold"/>
    <property type="match status" value="1"/>
</dbReference>
<gene>
    <name evidence="5" type="ORF">GGR30_002845</name>
</gene>
<evidence type="ECO:0000259" key="3">
    <source>
        <dbReference type="Pfam" id="PF21929"/>
    </source>
</evidence>
<evidence type="ECO:0000259" key="4">
    <source>
        <dbReference type="Pfam" id="PF22255"/>
    </source>
</evidence>
<evidence type="ECO:0000313" key="6">
    <source>
        <dbReference type="Proteomes" id="UP000530571"/>
    </source>
</evidence>
<feature type="compositionally biased region" description="Basic residues" evidence="1">
    <location>
        <begin position="374"/>
        <end position="385"/>
    </location>
</feature>
<feature type="domain" description="Baseplate hub protein gp44-like N-terminal" evidence="2">
    <location>
        <begin position="2"/>
        <end position="94"/>
    </location>
</feature>
<dbReference type="Proteomes" id="UP000530571">
    <property type="component" value="Unassembled WGS sequence"/>
</dbReference>